<gene>
    <name evidence="1" type="ORF">S03H2_59478</name>
</gene>
<comment type="caution">
    <text evidence="1">The sequence shown here is derived from an EMBL/GenBank/DDBJ whole genome shotgun (WGS) entry which is preliminary data.</text>
</comment>
<dbReference type="EMBL" id="BARU01038248">
    <property type="protein sequence ID" value="GAH82559.1"/>
    <property type="molecule type" value="Genomic_DNA"/>
</dbReference>
<accession>X1JWC6</accession>
<evidence type="ECO:0000313" key="1">
    <source>
        <dbReference type="EMBL" id="GAH82559.1"/>
    </source>
</evidence>
<reference evidence="1" key="1">
    <citation type="journal article" date="2014" name="Front. Microbiol.">
        <title>High frequency of phylogenetically diverse reductive dehalogenase-homologous genes in deep subseafloor sedimentary metagenomes.</title>
        <authorList>
            <person name="Kawai M."/>
            <person name="Futagami T."/>
            <person name="Toyoda A."/>
            <person name="Takaki Y."/>
            <person name="Nishi S."/>
            <person name="Hori S."/>
            <person name="Arai W."/>
            <person name="Tsubouchi T."/>
            <person name="Morono Y."/>
            <person name="Uchiyama I."/>
            <person name="Ito T."/>
            <person name="Fujiyama A."/>
            <person name="Inagaki F."/>
            <person name="Takami H."/>
        </authorList>
    </citation>
    <scope>NUCLEOTIDE SEQUENCE</scope>
    <source>
        <strain evidence="1">Expedition CK06-06</strain>
    </source>
</reference>
<dbReference type="AlphaFoldDB" id="X1JWC6"/>
<protein>
    <submittedName>
        <fullName evidence="1">Uncharacterized protein</fullName>
    </submittedName>
</protein>
<sequence>GIVKKPPDKALCFQQGRLQEVKPGEWLVMVKDINPEDEICFAHLNPFVKKPDNKKSLIPCYTALPLKARREGGNWTVYELGG</sequence>
<organism evidence="1">
    <name type="scientific">marine sediment metagenome</name>
    <dbReference type="NCBI Taxonomy" id="412755"/>
    <lineage>
        <taxon>unclassified sequences</taxon>
        <taxon>metagenomes</taxon>
        <taxon>ecological metagenomes</taxon>
    </lineage>
</organism>
<proteinExistence type="predicted"/>
<name>X1JWC6_9ZZZZ</name>
<feature type="non-terminal residue" evidence="1">
    <location>
        <position position="1"/>
    </location>
</feature>